<evidence type="ECO:0000256" key="1">
    <source>
        <dbReference type="ARBA" id="ARBA00004067"/>
    </source>
</evidence>
<dbReference type="InterPro" id="IPR003583">
    <property type="entry name" value="Hlx-hairpin-Hlx_DNA-bd_motif"/>
</dbReference>
<dbReference type="Gene3D" id="3.40.50.10190">
    <property type="entry name" value="BRCT domain"/>
    <property type="match status" value="1"/>
</dbReference>
<evidence type="ECO:0000256" key="5">
    <source>
        <dbReference type="ARBA" id="ARBA00022705"/>
    </source>
</evidence>
<dbReference type="GO" id="GO:0006260">
    <property type="term" value="P:DNA replication"/>
    <property type="evidence" value="ECO:0007669"/>
    <property type="project" value="UniProtKB-KW"/>
</dbReference>
<comment type="function">
    <text evidence="1 14">DNA ligase that catalyzes the formation of phosphodiester linkages between 5'-phosphoryl and 3'-hydroxyl groups in double-stranded DNA using NAD as a coenzyme and as the energy source for the reaction. It is essential for DNA replication and repair of damaged DNA.</text>
</comment>
<evidence type="ECO:0000313" key="17">
    <source>
        <dbReference type="EMBL" id="MBD3323597.1"/>
    </source>
</evidence>
<dbReference type="InterPro" id="IPR010994">
    <property type="entry name" value="RuvA_2-like"/>
</dbReference>
<dbReference type="InterPro" id="IPR012340">
    <property type="entry name" value="NA-bd_OB-fold"/>
</dbReference>
<feature type="binding site" evidence="14">
    <location>
        <position position="154"/>
    </location>
    <ligand>
        <name>NAD(+)</name>
        <dbReference type="ChEBI" id="CHEBI:57540"/>
    </ligand>
</feature>
<dbReference type="FunFam" id="1.10.150.20:FF:000006">
    <property type="entry name" value="DNA ligase"/>
    <property type="match status" value="1"/>
</dbReference>
<accession>A0A9D5JST1</accession>
<comment type="similarity">
    <text evidence="13 14">Belongs to the NAD-dependent DNA ligase family. LigA subfamily.</text>
</comment>
<dbReference type="FunFam" id="3.30.470.30:FF:000001">
    <property type="entry name" value="DNA ligase"/>
    <property type="match status" value="1"/>
</dbReference>
<keyword evidence="5 14" id="KW-0235">DNA replication</keyword>
<dbReference type="GO" id="GO:0003911">
    <property type="term" value="F:DNA ligase (NAD+) activity"/>
    <property type="evidence" value="ECO:0007669"/>
    <property type="project" value="UniProtKB-UniRule"/>
</dbReference>
<dbReference type="GO" id="GO:0006281">
    <property type="term" value="P:DNA repair"/>
    <property type="evidence" value="ECO:0007669"/>
    <property type="project" value="UniProtKB-KW"/>
</dbReference>
<dbReference type="SMART" id="SM00292">
    <property type="entry name" value="BRCT"/>
    <property type="match status" value="1"/>
</dbReference>
<dbReference type="SUPFAM" id="SSF47781">
    <property type="entry name" value="RuvA domain 2-like"/>
    <property type="match status" value="1"/>
</dbReference>
<keyword evidence="4 14" id="KW-0436">Ligase</keyword>
<dbReference type="HAMAP" id="MF_01588">
    <property type="entry name" value="DNA_ligase_A"/>
    <property type="match status" value="1"/>
</dbReference>
<keyword evidence="8 14" id="KW-0862">Zinc</keyword>
<proteinExistence type="inferred from homology"/>
<dbReference type="SUPFAM" id="SSF50249">
    <property type="entry name" value="Nucleic acid-binding proteins"/>
    <property type="match status" value="1"/>
</dbReference>
<feature type="binding site" evidence="14">
    <location>
        <position position="311"/>
    </location>
    <ligand>
        <name>NAD(+)</name>
        <dbReference type="ChEBI" id="CHEBI:57540"/>
    </ligand>
</feature>
<comment type="caution">
    <text evidence="17">The sequence shown here is derived from an EMBL/GenBank/DDBJ whole genome shotgun (WGS) entry which is preliminary data.</text>
</comment>
<dbReference type="NCBIfam" id="NF005932">
    <property type="entry name" value="PRK07956.1"/>
    <property type="match status" value="1"/>
</dbReference>
<dbReference type="CDD" id="cd00114">
    <property type="entry name" value="LIGANc"/>
    <property type="match status" value="1"/>
</dbReference>
<evidence type="ECO:0000256" key="9">
    <source>
        <dbReference type="ARBA" id="ARBA00022842"/>
    </source>
</evidence>
<dbReference type="InterPro" id="IPR004150">
    <property type="entry name" value="NAD_DNA_ligase_OB"/>
</dbReference>
<keyword evidence="14" id="KW-0464">Manganese</keyword>
<evidence type="ECO:0000256" key="7">
    <source>
        <dbReference type="ARBA" id="ARBA00022763"/>
    </source>
</evidence>
<dbReference type="FunFam" id="1.10.150.20:FF:000007">
    <property type="entry name" value="DNA ligase"/>
    <property type="match status" value="1"/>
</dbReference>
<dbReference type="GO" id="GO:0005829">
    <property type="term" value="C:cytosol"/>
    <property type="evidence" value="ECO:0007669"/>
    <property type="project" value="TreeGrafter"/>
</dbReference>
<dbReference type="Gene3D" id="1.10.150.20">
    <property type="entry name" value="5' to 3' exonuclease, C-terminal subdomain"/>
    <property type="match status" value="2"/>
</dbReference>
<sequence>MAKANTKHAANISPEQLDSAQEAEQSVQFLRETIRFHNYRYYVLNDPVISDAEYDGLMQKLQALEAKFPSLQSQNSPTQQVGGEPQEELGTVSHPTPMLSLHAVYEEEAVRNFDDTCRQELGQETVEYVAEPKYDGLSLEVIYEDGHLVMAATRGDGSTGEDVLANARTIKEIPLVLVQQGDSSVPEWLVVRGEVYMSKAEFNAFNQQREEAGERQFANPRNAVAGSLRQLDPKITASRPLHVFFYELAECDGEEFDTHWEMLQRLPEWGLKVNLDLSRRCSDVEGLLQYHQDLQQQRDDLPYEIDGVVYKVNSLTDRERLGVRQRDPRWALAYKFQPRRATTHLRDISVQVGRTGMLTPVALLKPVHIGGVEVRRASLHNQREIEEKDIRLGDSVLVERAGDVIPYVVKSIPDERDGSEQHFHMPDTCPVCKGQVVISEDKKSAYCTNVHCPAQLRERIVHFTSREAMDIEGIGPKRAQQLIDAGLVDGLPALYRLTKEKLLEMERYADKSADNLLAQIDASKEQPLDRFLYALGIPLVGAHVAKVLARHFADLDEIMATSADDMQQIDEIGPHIAENVVTFFAENRETIQELLDAGITLANPLYAKQGKSRPLEGQTFVFTGTLEQWTREEAQELVEQLGGRATSSVSSETTYVVVGKDPGSKLDEARRRDIPLLNEEEFRDYLEDAS</sequence>
<evidence type="ECO:0000256" key="8">
    <source>
        <dbReference type="ARBA" id="ARBA00022833"/>
    </source>
</evidence>
<dbReference type="InterPro" id="IPR036420">
    <property type="entry name" value="BRCT_dom_sf"/>
</dbReference>
<evidence type="ECO:0000313" key="18">
    <source>
        <dbReference type="Proteomes" id="UP000649604"/>
    </source>
</evidence>
<comment type="catalytic activity">
    <reaction evidence="12 14">
        <text>NAD(+) + (deoxyribonucleotide)n-3'-hydroxyl + 5'-phospho-(deoxyribonucleotide)m = (deoxyribonucleotide)n+m + AMP + beta-nicotinamide D-nucleotide.</text>
        <dbReference type="EC" id="6.5.1.2"/>
    </reaction>
</comment>
<dbReference type="Gene3D" id="3.30.470.30">
    <property type="entry name" value="DNA ligase/mRNA capping enzyme"/>
    <property type="match status" value="1"/>
</dbReference>
<name>A0A9D5JST1_9BACT</name>
<keyword evidence="7 14" id="KW-0227">DNA damage</keyword>
<dbReference type="InterPro" id="IPR013840">
    <property type="entry name" value="DNAligase_N"/>
</dbReference>
<dbReference type="SMART" id="SM00278">
    <property type="entry name" value="HhH1"/>
    <property type="match status" value="2"/>
</dbReference>
<evidence type="ECO:0000256" key="15">
    <source>
        <dbReference type="SAM" id="MobiDB-lite"/>
    </source>
</evidence>
<dbReference type="PROSITE" id="PS01056">
    <property type="entry name" value="DNA_LIGASE_N2"/>
    <property type="match status" value="1"/>
</dbReference>
<dbReference type="Proteomes" id="UP000649604">
    <property type="component" value="Unassembled WGS sequence"/>
</dbReference>
<dbReference type="Gene3D" id="1.10.287.610">
    <property type="entry name" value="Helix hairpin bin"/>
    <property type="match status" value="1"/>
</dbReference>
<dbReference type="Pfam" id="PF14520">
    <property type="entry name" value="HHH_5"/>
    <property type="match status" value="1"/>
</dbReference>
<evidence type="ECO:0000256" key="14">
    <source>
        <dbReference type="HAMAP-Rule" id="MF_01588"/>
    </source>
</evidence>
<evidence type="ECO:0000256" key="3">
    <source>
        <dbReference type="ARBA" id="ARBA00013308"/>
    </source>
</evidence>
<dbReference type="Gene3D" id="2.40.50.140">
    <property type="entry name" value="Nucleic acid-binding proteins"/>
    <property type="match status" value="1"/>
</dbReference>
<dbReference type="Pfam" id="PF01653">
    <property type="entry name" value="DNA_ligase_aden"/>
    <property type="match status" value="1"/>
</dbReference>
<feature type="binding site" evidence="14">
    <location>
        <position position="131"/>
    </location>
    <ligand>
        <name>NAD(+)</name>
        <dbReference type="ChEBI" id="CHEBI:57540"/>
    </ligand>
</feature>
<dbReference type="EC" id="6.5.1.2" evidence="2 14"/>
<dbReference type="InterPro" id="IPR033136">
    <property type="entry name" value="DNA_ligase_CS"/>
</dbReference>
<dbReference type="InterPro" id="IPR001357">
    <property type="entry name" value="BRCT_dom"/>
</dbReference>
<dbReference type="InterPro" id="IPR001679">
    <property type="entry name" value="DNA_ligase"/>
</dbReference>
<feature type="region of interest" description="Disordered" evidence="15">
    <location>
        <begin position="1"/>
        <end position="20"/>
    </location>
</feature>
<evidence type="ECO:0000256" key="11">
    <source>
        <dbReference type="ARBA" id="ARBA00023204"/>
    </source>
</evidence>
<evidence type="ECO:0000259" key="16">
    <source>
        <dbReference type="PROSITE" id="PS50172"/>
    </source>
</evidence>
<dbReference type="Pfam" id="PF00533">
    <property type="entry name" value="BRCT"/>
    <property type="match status" value="1"/>
</dbReference>
<dbReference type="InterPro" id="IPR041663">
    <property type="entry name" value="DisA/LigA_HHH"/>
</dbReference>
<dbReference type="CDD" id="cd17748">
    <property type="entry name" value="BRCT_DNA_ligase_like"/>
    <property type="match status" value="1"/>
</dbReference>
<dbReference type="GO" id="GO:0046872">
    <property type="term" value="F:metal ion binding"/>
    <property type="evidence" value="ECO:0007669"/>
    <property type="project" value="UniProtKB-KW"/>
</dbReference>
<evidence type="ECO:0000256" key="6">
    <source>
        <dbReference type="ARBA" id="ARBA00022723"/>
    </source>
</evidence>
<dbReference type="Pfam" id="PF12826">
    <property type="entry name" value="HHH_2"/>
    <property type="match status" value="1"/>
</dbReference>
<dbReference type="PANTHER" id="PTHR23389:SF9">
    <property type="entry name" value="DNA LIGASE"/>
    <property type="match status" value="1"/>
</dbReference>
<comment type="cofactor">
    <cofactor evidence="14">
        <name>Mg(2+)</name>
        <dbReference type="ChEBI" id="CHEBI:18420"/>
    </cofactor>
    <cofactor evidence="14">
        <name>Mn(2+)</name>
        <dbReference type="ChEBI" id="CHEBI:29035"/>
    </cofactor>
</comment>
<keyword evidence="10 14" id="KW-0520">NAD</keyword>
<dbReference type="Pfam" id="PF03119">
    <property type="entry name" value="DNA_ligase_ZBD"/>
    <property type="match status" value="1"/>
</dbReference>
<dbReference type="EMBL" id="WJJP01000102">
    <property type="protein sequence ID" value="MBD3323597.1"/>
    <property type="molecule type" value="Genomic_DNA"/>
</dbReference>
<feature type="binding site" evidence="14">
    <location>
        <position position="432"/>
    </location>
    <ligand>
        <name>Zn(2+)</name>
        <dbReference type="ChEBI" id="CHEBI:29105"/>
    </ligand>
</feature>
<feature type="binding site" evidence="14">
    <location>
        <position position="194"/>
    </location>
    <ligand>
        <name>NAD(+)</name>
        <dbReference type="ChEBI" id="CHEBI:57540"/>
    </ligand>
</feature>
<keyword evidence="6 14" id="KW-0479">Metal-binding</keyword>
<dbReference type="SMART" id="SM00532">
    <property type="entry name" value="LIGANc"/>
    <property type="match status" value="1"/>
</dbReference>
<organism evidence="17 18">
    <name type="scientific">candidate division KSB3 bacterium</name>
    <dbReference type="NCBI Taxonomy" id="2044937"/>
    <lineage>
        <taxon>Bacteria</taxon>
        <taxon>candidate division KSB3</taxon>
    </lineage>
</organism>
<feature type="domain" description="BRCT" evidence="16">
    <location>
        <begin position="610"/>
        <end position="690"/>
    </location>
</feature>
<dbReference type="GO" id="GO:0003677">
    <property type="term" value="F:DNA binding"/>
    <property type="evidence" value="ECO:0007669"/>
    <property type="project" value="InterPro"/>
</dbReference>
<dbReference type="PIRSF" id="PIRSF001604">
    <property type="entry name" value="LigA"/>
    <property type="match status" value="1"/>
</dbReference>
<protein>
    <recommendedName>
        <fullName evidence="3 14">DNA ligase</fullName>
        <ecNumber evidence="2 14">6.5.1.2</ecNumber>
    </recommendedName>
    <alternativeName>
        <fullName evidence="14">Polydeoxyribonucleotide synthase [NAD(+)]</fullName>
    </alternativeName>
</protein>
<evidence type="ECO:0000256" key="13">
    <source>
        <dbReference type="ARBA" id="ARBA00060881"/>
    </source>
</evidence>
<evidence type="ECO:0000256" key="10">
    <source>
        <dbReference type="ARBA" id="ARBA00023027"/>
    </source>
</evidence>
<dbReference type="SUPFAM" id="SSF56091">
    <property type="entry name" value="DNA ligase/mRNA capping enzyme, catalytic domain"/>
    <property type="match status" value="1"/>
</dbReference>
<keyword evidence="9 14" id="KW-0460">Magnesium</keyword>
<dbReference type="Pfam" id="PF03120">
    <property type="entry name" value="OB_DNA_ligase"/>
    <property type="match status" value="1"/>
</dbReference>
<dbReference type="InterPro" id="IPR013839">
    <property type="entry name" value="DNAligase_adenylation"/>
</dbReference>
<evidence type="ECO:0000256" key="12">
    <source>
        <dbReference type="ARBA" id="ARBA00034005"/>
    </source>
</evidence>
<feature type="binding site" evidence="14">
    <location>
        <position position="335"/>
    </location>
    <ligand>
        <name>NAD(+)</name>
        <dbReference type="ChEBI" id="CHEBI:57540"/>
    </ligand>
</feature>
<dbReference type="PROSITE" id="PS50172">
    <property type="entry name" value="BRCT"/>
    <property type="match status" value="1"/>
</dbReference>
<dbReference type="FunFam" id="1.10.287.610:FF:000002">
    <property type="entry name" value="DNA ligase"/>
    <property type="match status" value="1"/>
</dbReference>
<feature type="binding site" evidence="14">
    <location>
        <position position="429"/>
    </location>
    <ligand>
        <name>Zn(2+)</name>
        <dbReference type="ChEBI" id="CHEBI:29105"/>
    </ligand>
</feature>
<evidence type="ECO:0000256" key="4">
    <source>
        <dbReference type="ARBA" id="ARBA00022598"/>
    </source>
</evidence>
<feature type="binding site" evidence="14">
    <location>
        <position position="452"/>
    </location>
    <ligand>
        <name>Zn(2+)</name>
        <dbReference type="ChEBI" id="CHEBI:29105"/>
    </ligand>
</feature>
<dbReference type="NCBIfam" id="TIGR00575">
    <property type="entry name" value="dnlj"/>
    <property type="match status" value="1"/>
</dbReference>
<feature type="binding site" evidence="14">
    <location>
        <begin position="100"/>
        <end position="101"/>
    </location>
    <ligand>
        <name>NAD(+)</name>
        <dbReference type="ChEBI" id="CHEBI:57540"/>
    </ligand>
</feature>
<evidence type="ECO:0000256" key="2">
    <source>
        <dbReference type="ARBA" id="ARBA00012722"/>
    </source>
</evidence>
<dbReference type="InterPro" id="IPR004149">
    <property type="entry name" value="Znf_DNAligase_C4"/>
</dbReference>
<dbReference type="PANTHER" id="PTHR23389">
    <property type="entry name" value="CHROMOSOME TRANSMISSION FIDELITY FACTOR 18"/>
    <property type="match status" value="1"/>
</dbReference>
<feature type="binding site" evidence="14">
    <location>
        <begin position="51"/>
        <end position="55"/>
    </location>
    <ligand>
        <name>NAD(+)</name>
        <dbReference type="ChEBI" id="CHEBI:57540"/>
    </ligand>
</feature>
<reference evidence="17" key="1">
    <citation type="submission" date="2019-11" db="EMBL/GenBank/DDBJ databases">
        <title>Microbial mats filling the niche in hypersaline microbial mats.</title>
        <authorList>
            <person name="Wong H.L."/>
            <person name="Macleod F.I."/>
            <person name="White R.A. III"/>
            <person name="Burns B.P."/>
        </authorList>
    </citation>
    <scope>NUCLEOTIDE SEQUENCE</scope>
    <source>
        <strain evidence="17">Rbin_158</strain>
    </source>
</reference>
<dbReference type="FunFam" id="2.40.50.140:FF:000012">
    <property type="entry name" value="DNA ligase"/>
    <property type="match status" value="1"/>
</dbReference>
<feature type="active site" description="N6-AMP-lysine intermediate" evidence="14">
    <location>
        <position position="133"/>
    </location>
</feature>
<dbReference type="SUPFAM" id="SSF52113">
    <property type="entry name" value="BRCT domain"/>
    <property type="match status" value="1"/>
</dbReference>
<gene>
    <name evidence="14 17" type="primary">ligA</name>
    <name evidence="17" type="ORF">GF339_03370</name>
</gene>
<keyword evidence="11 14" id="KW-0234">DNA repair</keyword>
<feature type="binding site" evidence="14">
    <location>
        <position position="447"/>
    </location>
    <ligand>
        <name>Zn(2+)</name>
        <dbReference type="ChEBI" id="CHEBI:29105"/>
    </ligand>
</feature>
<dbReference type="Gene3D" id="6.20.10.30">
    <property type="match status" value="1"/>
</dbReference>
<dbReference type="AlphaFoldDB" id="A0A9D5JST1"/>